<dbReference type="InterPro" id="IPR008979">
    <property type="entry name" value="Galactose-bd-like_sf"/>
</dbReference>
<dbReference type="PANTHER" id="PTHR10963">
    <property type="entry name" value="GLYCOSYL HYDROLASE-RELATED"/>
    <property type="match status" value="1"/>
</dbReference>
<reference evidence="5" key="2">
    <citation type="submission" date="2020-09" db="EMBL/GenBank/DDBJ databases">
        <authorList>
            <person name="Sun Q."/>
            <person name="Ohkuma M."/>
        </authorList>
    </citation>
    <scope>NUCLEOTIDE SEQUENCE</scope>
    <source>
        <strain evidence="5">JCM 12862</strain>
    </source>
</reference>
<feature type="domain" description="GH16" evidence="4">
    <location>
        <begin position="160"/>
        <end position="427"/>
    </location>
</feature>
<dbReference type="Gene3D" id="2.60.120.260">
    <property type="entry name" value="Galactose-binding domain-like"/>
    <property type="match status" value="1"/>
</dbReference>
<dbReference type="Gene3D" id="2.60.120.200">
    <property type="match status" value="1"/>
</dbReference>
<gene>
    <name evidence="5" type="ORF">GCM10007962_03110</name>
</gene>
<organism evidence="5 6">
    <name type="scientific">Yeosuana aromativorans</name>
    <dbReference type="NCBI Taxonomy" id="288019"/>
    <lineage>
        <taxon>Bacteria</taxon>
        <taxon>Pseudomonadati</taxon>
        <taxon>Bacteroidota</taxon>
        <taxon>Flavobacteriia</taxon>
        <taxon>Flavobacteriales</taxon>
        <taxon>Flavobacteriaceae</taxon>
        <taxon>Yeosuana</taxon>
    </lineage>
</organism>
<dbReference type="RefSeq" id="WP_188649513.1">
    <property type="nucleotide sequence ID" value="NZ_BMNR01000001.1"/>
</dbReference>
<name>A0A8J3BFY0_9FLAO</name>
<sequence>MKKHILLILVIMSCSIYGQNIIVNGNFGTGSLSPWSGYANQVLTDDITNSLCGNDNNGDSSTFQVFSVTEGVTYDVAFDYRWVSGSGTYNMNVVVKDGATGGSNLGLLTLNTTPDFWHTGTFSFTVPTGVTQARIIFYKAAGNRPLRMDNVYVAPQGSISTFIDSNTPLNAQPIGVAGDWDLDFSDEFNDATLNTSKWVVSVSSSSRGSRTNLGVNDWWWKPENVFLNGTGDLVLRGTKVDNNTMYCGSVESKNLYEPTYGYLEARIQIAETAKGNHTAFWLQGHNQGNVDNSAADGAEVDIVESAWLADYTKAVVHFDGYGTNAKNYTIQYNTPNIHTGYHIFGLYWTSTSMDIYYDGAKVVSTNSSKPFPFTVDSNGYPLVPQVPEWLWLSVGASFADGDFQSQPVGNLSDALVDYVRVYKLSSTLGVKDVRVDNTFNIYPNPAVNKVTIQSNEPEYLLNIYDTNGRLIMHSKKSTSTTIDVSNFAKGLYLFEIITNQTISTHKILIN</sequence>
<dbReference type="InterPro" id="IPR013320">
    <property type="entry name" value="ConA-like_dom_sf"/>
</dbReference>
<evidence type="ECO:0000256" key="1">
    <source>
        <dbReference type="ARBA" id="ARBA00006865"/>
    </source>
</evidence>
<evidence type="ECO:0000313" key="5">
    <source>
        <dbReference type="EMBL" id="GGK12184.1"/>
    </source>
</evidence>
<dbReference type="GO" id="GO:0005975">
    <property type="term" value="P:carbohydrate metabolic process"/>
    <property type="evidence" value="ECO:0007669"/>
    <property type="project" value="InterPro"/>
</dbReference>
<dbReference type="Proteomes" id="UP000612329">
    <property type="component" value="Unassembled WGS sequence"/>
</dbReference>
<evidence type="ECO:0000259" key="4">
    <source>
        <dbReference type="PROSITE" id="PS51762"/>
    </source>
</evidence>
<dbReference type="CDD" id="cd00413">
    <property type="entry name" value="Glyco_hydrolase_16"/>
    <property type="match status" value="1"/>
</dbReference>
<dbReference type="AlphaFoldDB" id="A0A8J3BFY0"/>
<keyword evidence="2" id="KW-0732">Signal</keyword>
<dbReference type="InterPro" id="IPR026444">
    <property type="entry name" value="Secre_tail"/>
</dbReference>
<comment type="similarity">
    <text evidence="1">Belongs to the glycosyl hydrolase 16 family.</text>
</comment>
<dbReference type="SUPFAM" id="SSF49899">
    <property type="entry name" value="Concanavalin A-like lectins/glucanases"/>
    <property type="match status" value="1"/>
</dbReference>
<protein>
    <recommendedName>
        <fullName evidence="4">GH16 domain-containing protein</fullName>
    </recommendedName>
</protein>
<dbReference type="Pfam" id="PF00722">
    <property type="entry name" value="Glyco_hydro_16"/>
    <property type="match status" value="1"/>
</dbReference>
<dbReference type="NCBIfam" id="TIGR04183">
    <property type="entry name" value="Por_Secre_tail"/>
    <property type="match status" value="1"/>
</dbReference>
<dbReference type="InterPro" id="IPR000757">
    <property type="entry name" value="Beta-glucanase-like"/>
</dbReference>
<evidence type="ECO:0000256" key="3">
    <source>
        <dbReference type="ARBA" id="ARBA00022801"/>
    </source>
</evidence>
<dbReference type="PANTHER" id="PTHR10963:SF55">
    <property type="entry name" value="GLYCOSIDE HYDROLASE FAMILY 16 PROTEIN"/>
    <property type="match status" value="1"/>
</dbReference>
<dbReference type="GO" id="GO:0004553">
    <property type="term" value="F:hydrolase activity, hydrolyzing O-glycosyl compounds"/>
    <property type="evidence" value="ECO:0007669"/>
    <property type="project" value="InterPro"/>
</dbReference>
<dbReference type="InterPro" id="IPR003305">
    <property type="entry name" value="CenC_carb-bd"/>
</dbReference>
<evidence type="ECO:0000256" key="2">
    <source>
        <dbReference type="ARBA" id="ARBA00022729"/>
    </source>
</evidence>
<evidence type="ECO:0000313" key="6">
    <source>
        <dbReference type="Proteomes" id="UP000612329"/>
    </source>
</evidence>
<dbReference type="EMBL" id="BMNR01000001">
    <property type="protein sequence ID" value="GGK12184.1"/>
    <property type="molecule type" value="Genomic_DNA"/>
</dbReference>
<comment type="caution">
    <text evidence="5">The sequence shown here is derived from an EMBL/GenBank/DDBJ whole genome shotgun (WGS) entry which is preliminary data.</text>
</comment>
<dbReference type="SUPFAM" id="SSF49785">
    <property type="entry name" value="Galactose-binding domain-like"/>
    <property type="match status" value="1"/>
</dbReference>
<dbReference type="PROSITE" id="PS51762">
    <property type="entry name" value="GH16_2"/>
    <property type="match status" value="1"/>
</dbReference>
<dbReference type="Pfam" id="PF18962">
    <property type="entry name" value="Por_Secre_tail"/>
    <property type="match status" value="1"/>
</dbReference>
<accession>A0A8J3BFY0</accession>
<keyword evidence="3" id="KW-0378">Hydrolase</keyword>
<keyword evidence="6" id="KW-1185">Reference proteome</keyword>
<dbReference type="Pfam" id="PF02018">
    <property type="entry name" value="CBM_4_9"/>
    <property type="match status" value="1"/>
</dbReference>
<dbReference type="InterPro" id="IPR050546">
    <property type="entry name" value="Glycosyl_Hydrlase_16"/>
</dbReference>
<reference evidence="5" key="1">
    <citation type="journal article" date="2014" name="Int. J. Syst. Evol. Microbiol.">
        <title>Complete genome sequence of Corynebacterium casei LMG S-19264T (=DSM 44701T), isolated from a smear-ripened cheese.</title>
        <authorList>
            <consortium name="US DOE Joint Genome Institute (JGI-PGF)"/>
            <person name="Walter F."/>
            <person name="Albersmeier A."/>
            <person name="Kalinowski J."/>
            <person name="Ruckert C."/>
        </authorList>
    </citation>
    <scope>NUCLEOTIDE SEQUENCE</scope>
    <source>
        <strain evidence="5">JCM 12862</strain>
    </source>
</reference>
<proteinExistence type="inferred from homology"/>